<feature type="domain" description="Flagellar basal-body/hook protein C-terminal" evidence="9">
    <location>
        <begin position="413"/>
        <end position="452"/>
    </location>
</feature>
<dbReference type="InterPro" id="IPR010930">
    <property type="entry name" value="Flg_bb/hook_C_dom"/>
</dbReference>
<keyword evidence="12" id="KW-1185">Reference proteome</keyword>
<protein>
    <recommendedName>
        <fullName evidence="4 7">Flagellar hook-associated protein 1</fullName>
        <shortName evidence="7">HAP1</shortName>
    </recommendedName>
</protein>
<evidence type="ECO:0000313" key="12">
    <source>
        <dbReference type="Proteomes" id="UP000076079"/>
    </source>
</evidence>
<dbReference type="GO" id="GO:0009424">
    <property type="term" value="C:bacterial-type flagellum hook"/>
    <property type="evidence" value="ECO:0007669"/>
    <property type="project" value="UniProtKB-UniRule"/>
</dbReference>
<dbReference type="STRING" id="1855912.LuPra_03638"/>
<feature type="domain" description="Flagellar basal body rod protein N-terminal" evidence="8">
    <location>
        <begin position="11"/>
        <end position="37"/>
    </location>
</feature>
<proteinExistence type="inferred from homology"/>
<dbReference type="RefSeq" id="WP_110172050.1">
    <property type="nucleotide sequence ID" value="NZ_CP015136.1"/>
</dbReference>
<evidence type="ECO:0000259" key="10">
    <source>
        <dbReference type="Pfam" id="PF22638"/>
    </source>
</evidence>
<feature type="domain" description="Flagellar hook-associated protein FlgK helical" evidence="10">
    <location>
        <begin position="96"/>
        <end position="317"/>
    </location>
</feature>
<evidence type="ECO:0000256" key="7">
    <source>
        <dbReference type="RuleBase" id="RU362065"/>
    </source>
</evidence>
<evidence type="ECO:0000256" key="3">
    <source>
        <dbReference type="ARBA" id="ARBA00009677"/>
    </source>
</evidence>
<dbReference type="NCBIfam" id="TIGR02492">
    <property type="entry name" value="flgK_ends"/>
    <property type="match status" value="1"/>
</dbReference>
<dbReference type="InterPro" id="IPR002371">
    <property type="entry name" value="FlgK"/>
</dbReference>
<dbReference type="PRINTS" id="PR01005">
    <property type="entry name" value="FLGHOOKAP1"/>
</dbReference>
<dbReference type="AlphaFoldDB" id="A0A143PQL4"/>
<reference evidence="11 12" key="1">
    <citation type="journal article" date="2016" name="Genome Announc.">
        <title>First Complete Genome Sequence of a Subdivision 6 Acidobacterium Strain.</title>
        <authorList>
            <person name="Huang S."/>
            <person name="Vieira S."/>
            <person name="Bunk B."/>
            <person name="Riedel T."/>
            <person name="Sproer C."/>
            <person name="Overmann J."/>
        </authorList>
    </citation>
    <scope>NUCLEOTIDE SEQUENCE [LARGE SCALE GENOMIC DNA]</scope>
    <source>
        <strain evidence="12">DSM 100886 HEG_-6_39</strain>
    </source>
</reference>
<dbReference type="GO" id="GO:0005198">
    <property type="term" value="F:structural molecule activity"/>
    <property type="evidence" value="ECO:0007669"/>
    <property type="project" value="UniProtKB-UniRule"/>
</dbReference>
<dbReference type="Pfam" id="PF00460">
    <property type="entry name" value="Flg_bb_rod"/>
    <property type="match status" value="1"/>
</dbReference>
<evidence type="ECO:0000259" key="8">
    <source>
        <dbReference type="Pfam" id="PF00460"/>
    </source>
</evidence>
<dbReference type="Pfam" id="PF06429">
    <property type="entry name" value="Flg_bbr_C"/>
    <property type="match status" value="1"/>
</dbReference>
<dbReference type="Proteomes" id="UP000076079">
    <property type="component" value="Chromosome"/>
</dbReference>
<organism evidence="11 12">
    <name type="scientific">Luteitalea pratensis</name>
    <dbReference type="NCBI Taxonomy" id="1855912"/>
    <lineage>
        <taxon>Bacteria</taxon>
        <taxon>Pseudomonadati</taxon>
        <taxon>Acidobacteriota</taxon>
        <taxon>Vicinamibacteria</taxon>
        <taxon>Vicinamibacterales</taxon>
        <taxon>Vicinamibacteraceae</taxon>
        <taxon>Luteitalea</taxon>
    </lineage>
</organism>
<dbReference type="GO" id="GO:0044780">
    <property type="term" value="P:bacterial-type flagellum assembly"/>
    <property type="evidence" value="ECO:0007669"/>
    <property type="project" value="InterPro"/>
</dbReference>
<sequence length="454" mass="47631">MSLFGMLGTTARALDVQRFGLDVVGNNLANVNTPGYTKRVADLGAIPPPDRFSAGNGVEVLGVRSMRDRLYDQRLFDESPLEQQQSAMADSLGLAEVALGQPGSSIDADLADFFDAFAELADAPTSPTARQQVVSEAESLARAFNGMASRLTDAARATDARVREDVASINELSSRIASLNKSIGSSDPSQTLHLRDQQVEAVKELSGLLGTQVLEMNDGTVQIVTRSGRPLVIGDDAYPLSAVSGPPSGYATVQAGGRDITAEITDGHLGGVLQVRDRDIPGYVAQLDQVAYGVATAVNTVHATGFDLNGTAGGNFFTPPAGVAGAAAALSVDPALLGNPSRIAAAGLVAPGDNGVARKLADLRDGAIVNGQTADEAWSALVYSVGSDVSRARTEQASRGEIVHQIEQLRDSVSGISIDEEAAMMMRFQRAYQANAQFFTVIDETIQTLLSLKR</sequence>
<dbReference type="GO" id="GO:0005576">
    <property type="term" value="C:extracellular region"/>
    <property type="evidence" value="ECO:0007669"/>
    <property type="project" value="UniProtKB-SubCell"/>
</dbReference>
<evidence type="ECO:0000256" key="1">
    <source>
        <dbReference type="ARBA" id="ARBA00004365"/>
    </source>
</evidence>
<dbReference type="KEGG" id="abac:LuPra_03638"/>
<accession>A0A143PQL4</accession>
<keyword evidence="11" id="KW-0282">Flagellum</keyword>
<dbReference type="InterPro" id="IPR019776">
    <property type="entry name" value="Flagellar_basal_body_rod_CS"/>
</dbReference>
<keyword evidence="11" id="KW-0966">Cell projection</keyword>
<dbReference type="SUPFAM" id="SSF64518">
    <property type="entry name" value="Phase 1 flagellin"/>
    <property type="match status" value="1"/>
</dbReference>
<reference evidence="12" key="2">
    <citation type="submission" date="2016-04" db="EMBL/GenBank/DDBJ databases">
        <title>First Complete Genome Sequence of a Subdivision 6 Acidobacterium.</title>
        <authorList>
            <person name="Huang S."/>
            <person name="Vieira S."/>
            <person name="Bunk B."/>
            <person name="Riedel T."/>
            <person name="Sproeer C."/>
            <person name="Overmann J."/>
        </authorList>
    </citation>
    <scope>NUCLEOTIDE SEQUENCE [LARGE SCALE GENOMIC DNA]</scope>
    <source>
        <strain evidence="12">DSM 100886 HEG_-6_39</strain>
    </source>
</reference>
<dbReference type="InterPro" id="IPR001444">
    <property type="entry name" value="Flag_bb_rod_N"/>
</dbReference>
<keyword evidence="5 7" id="KW-0964">Secreted</keyword>
<dbReference type="PANTHER" id="PTHR30033:SF1">
    <property type="entry name" value="FLAGELLAR HOOK-ASSOCIATED PROTEIN 1"/>
    <property type="match status" value="1"/>
</dbReference>
<dbReference type="OrthoDB" id="9802553at2"/>
<evidence type="ECO:0000256" key="6">
    <source>
        <dbReference type="ARBA" id="ARBA00023143"/>
    </source>
</evidence>
<gene>
    <name evidence="7 11" type="primary">flgK</name>
    <name evidence="11" type="ORF">LuPra_03638</name>
</gene>
<evidence type="ECO:0000259" key="9">
    <source>
        <dbReference type="Pfam" id="PF06429"/>
    </source>
</evidence>
<comment type="similarity">
    <text evidence="3 7">Belongs to the flagella basal body rod proteins family.</text>
</comment>
<comment type="subcellular location">
    <subcellularLocation>
        <location evidence="1 7">Bacterial flagellum</location>
    </subcellularLocation>
    <subcellularLocation>
        <location evidence="2 7">Secreted</location>
    </subcellularLocation>
</comment>
<keyword evidence="6 7" id="KW-0975">Bacterial flagellum</keyword>
<evidence type="ECO:0000256" key="5">
    <source>
        <dbReference type="ARBA" id="ARBA00022525"/>
    </source>
</evidence>
<evidence type="ECO:0000256" key="2">
    <source>
        <dbReference type="ARBA" id="ARBA00004613"/>
    </source>
</evidence>
<dbReference type="EMBL" id="CP015136">
    <property type="protein sequence ID" value="AMY10408.1"/>
    <property type="molecule type" value="Genomic_DNA"/>
</dbReference>
<keyword evidence="11" id="KW-0969">Cilium</keyword>
<dbReference type="PROSITE" id="PS00588">
    <property type="entry name" value="FLAGELLA_BB_ROD"/>
    <property type="match status" value="1"/>
</dbReference>
<name>A0A143PQL4_LUTPR</name>
<dbReference type="InterPro" id="IPR053927">
    <property type="entry name" value="FlgK_helical"/>
</dbReference>
<dbReference type="PANTHER" id="PTHR30033">
    <property type="entry name" value="FLAGELLAR HOOK-ASSOCIATED PROTEIN 1"/>
    <property type="match status" value="1"/>
</dbReference>
<evidence type="ECO:0000313" key="11">
    <source>
        <dbReference type="EMBL" id="AMY10408.1"/>
    </source>
</evidence>
<dbReference type="Pfam" id="PF22638">
    <property type="entry name" value="FlgK_D1"/>
    <property type="match status" value="1"/>
</dbReference>
<evidence type="ECO:0000256" key="4">
    <source>
        <dbReference type="ARBA" id="ARBA00016244"/>
    </source>
</evidence>